<accession>A0A9W2ZZX5</accession>
<keyword evidence="5" id="KW-0496">Mitochondrion</keyword>
<dbReference type="OMA" id="AWNQDYW"/>
<comment type="similarity">
    <text evidence="2">Belongs to the COA8 family.</text>
</comment>
<dbReference type="AlphaFoldDB" id="A0A9W2ZZX5"/>
<dbReference type="GO" id="GO:0005743">
    <property type="term" value="C:mitochondrial inner membrane"/>
    <property type="evidence" value="ECO:0007669"/>
    <property type="project" value="UniProtKB-SubCell"/>
</dbReference>
<name>A0A9W2ZZX5_BIOGL</name>
<dbReference type="Proteomes" id="UP001165740">
    <property type="component" value="Chromosome 3"/>
</dbReference>
<proteinExistence type="inferred from homology"/>
<evidence type="ECO:0000256" key="4">
    <source>
        <dbReference type="ARBA" id="ARBA00022946"/>
    </source>
</evidence>
<dbReference type="Pfam" id="PF10231">
    <property type="entry name" value="COA8"/>
    <property type="match status" value="1"/>
</dbReference>
<sequence>MFSNSVLLEVVILTPRLVGCSRTSTRKLHCSFQSPTPKKDPKKLKIQQQPPVSGKFDLIGPPDPISNIRPIQFHVPLKETATEKSFRLRRSKILQWNQNFWAHHNSSFFKEKENYILEHQEIDSDGKTSISAEKLSVFYKRFLDENRISHLNYNREWYKQNISLLWPALKVTFIRLTRKFDRNS</sequence>
<keyword evidence="7" id="KW-1185">Reference proteome</keyword>
<dbReference type="PANTHER" id="PTHR31107:SF2">
    <property type="entry name" value="CYTOCHROME C OXIDASE ASSEMBLY FACTOR 8"/>
    <property type="match status" value="1"/>
</dbReference>
<evidence type="ECO:0000256" key="5">
    <source>
        <dbReference type="ARBA" id="ARBA00023128"/>
    </source>
</evidence>
<organism evidence="7 8">
    <name type="scientific">Biomphalaria glabrata</name>
    <name type="common">Bloodfluke planorb</name>
    <name type="synonym">Freshwater snail</name>
    <dbReference type="NCBI Taxonomy" id="6526"/>
    <lineage>
        <taxon>Eukaryota</taxon>
        <taxon>Metazoa</taxon>
        <taxon>Spiralia</taxon>
        <taxon>Lophotrochozoa</taxon>
        <taxon>Mollusca</taxon>
        <taxon>Gastropoda</taxon>
        <taxon>Heterobranchia</taxon>
        <taxon>Euthyneura</taxon>
        <taxon>Panpulmonata</taxon>
        <taxon>Hygrophila</taxon>
        <taxon>Lymnaeoidea</taxon>
        <taxon>Planorbidae</taxon>
        <taxon>Biomphalaria</taxon>
    </lineage>
</organism>
<keyword evidence="4" id="KW-0809">Transit peptide</keyword>
<comment type="subcellular location">
    <subcellularLocation>
        <location evidence="1">Mitochondrion inner membrane</location>
        <topology evidence="1">Peripheral membrane protein</topology>
        <orientation evidence="1">Matrix side</orientation>
    </subcellularLocation>
</comment>
<dbReference type="PANTHER" id="PTHR31107">
    <property type="entry name" value="APOPTOGENIC PROTEIN 1, MITOCHONDRIAL"/>
    <property type="match status" value="1"/>
</dbReference>
<dbReference type="GeneID" id="106077304"/>
<evidence type="ECO:0000256" key="1">
    <source>
        <dbReference type="ARBA" id="ARBA00004443"/>
    </source>
</evidence>
<gene>
    <name evidence="8" type="primary">LOC106077304</name>
</gene>
<evidence type="ECO:0000256" key="2">
    <source>
        <dbReference type="ARBA" id="ARBA00005453"/>
    </source>
</evidence>
<evidence type="ECO:0000256" key="3">
    <source>
        <dbReference type="ARBA" id="ARBA00022792"/>
    </source>
</evidence>
<evidence type="ECO:0000313" key="7">
    <source>
        <dbReference type="Proteomes" id="UP001165740"/>
    </source>
</evidence>
<dbReference type="InterPro" id="IPR018796">
    <property type="entry name" value="COA8"/>
</dbReference>
<keyword evidence="3" id="KW-0999">Mitochondrion inner membrane</keyword>
<evidence type="ECO:0000313" key="8">
    <source>
        <dbReference type="RefSeq" id="XP_055880481.1"/>
    </source>
</evidence>
<keyword evidence="6" id="KW-0472">Membrane</keyword>
<dbReference type="RefSeq" id="XP_055880481.1">
    <property type="nucleotide sequence ID" value="XM_056024506.1"/>
</dbReference>
<evidence type="ECO:0000256" key="6">
    <source>
        <dbReference type="ARBA" id="ARBA00023136"/>
    </source>
</evidence>
<dbReference type="GO" id="GO:0097193">
    <property type="term" value="P:intrinsic apoptotic signaling pathway"/>
    <property type="evidence" value="ECO:0007669"/>
    <property type="project" value="InterPro"/>
</dbReference>
<protein>
    <submittedName>
        <fullName evidence="8">COA8 family protein Y39B6A.34, mitochondrial-like isoform X1</fullName>
    </submittedName>
</protein>
<reference evidence="8" key="1">
    <citation type="submission" date="2025-08" db="UniProtKB">
        <authorList>
            <consortium name="RefSeq"/>
        </authorList>
    </citation>
    <scope>IDENTIFICATION</scope>
</reference>